<dbReference type="Pfam" id="PF07727">
    <property type="entry name" value="RVT_2"/>
    <property type="match status" value="1"/>
</dbReference>
<comment type="caution">
    <text evidence="3">The sequence shown here is derived from an EMBL/GenBank/DDBJ whole genome shotgun (WGS) entry which is preliminary data.</text>
</comment>
<dbReference type="PANTHER" id="PTHR11439:SF470">
    <property type="entry name" value="CYSTEINE-RICH RLK (RECEPTOR-LIKE PROTEIN KINASE) 8"/>
    <property type="match status" value="1"/>
</dbReference>
<dbReference type="CDD" id="cd09272">
    <property type="entry name" value="RNase_HI_RT_Ty1"/>
    <property type="match status" value="1"/>
</dbReference>
<evidence type="ECO:0000313" key="3">
    <source>
        <dbReference type="EMBL" id="GEU76721.1"/>
    </source>
</evidence>
<accession>A0A6L2MRU8</accession>
<protein>
    <submittedName>
        <fullName evidence="3">Retrovirus-related Pol polyprotein from transposon TNT 1-94</fullName>
    </submittedName>
</protein>
<gene>
    <name evidence="3" type="ORF">Tci_048699</name>
</gene>
<dbReference type="EMBL" id="BKCJ010007333">
    <property type="protein sequence ID" value="GEU76721.1"/>
    <property type="molecule type" value="Genomic_DNA"/>
</dbReference>
<feature type="region of interest" description="Disordered" evidence="1">
    <location>
        <begin position="43"/>
        <end position="65"/>
    </location>
</feature>
<dbReference type="InterPro" id="IPR013103">
    <property type="entry name" value="RVT_2"/>
</dbReference>
<reference evidence="3" key="1">
    <citation type="journal article" date="2019" name="Sci. Rep.">
        <title>Draft genome of Tanacetum cinerariifolium, the natural source of mosquito coil.</title>
        <authorList>
            <person name="Yamashiro T."/>
            <person name="Shiraishi A."/>
            <person name="Satake H."/>
            <person name="Nakayama K."/>
        </authorList>
    </citation>
    <scope>NUCLEOTIDE SEQUENCE</scope>
</reference>
<dbReference type="AlphaFoldDB" id="A0A6L2MRU8"/>
<organism evidence="3">
    <name type="scientific">Tanacetum cinerariifolium</name>
    <name type="common">Dalmatian daisy</name>
    <name type="synonym">Chrysanthemum cinerariifolium</name>
    <dbReference type="NCBI Taxonomy" id="118510"/>
    <lineage>
        <taxon>Eukaryota</taxon>
        <taxon>Viridiplantae</taxon>
        <taxon>Streptophyta</taxon>
        <taxon>Embryophyta</taxon>
        <taxon>Tracheophyta</taxon>
        <taxon>Spermatophyta</taxon>
        <taxon>Magnoliopsida</taxon>
        <taxon>eudicotyledons</taxon>
        <taxon>Gunneridae</taxon>
        <taxon>Pentapetalae</taxon>
        <taxon>asterids</taxon>
        <taxon>campanulids</taxon>
        <taxon>Asterales</taxon>
        <taxon>Asteraceae</taxon>
        <taxon>Asteroideae</taxon>
        <taxon>Anthemideae</taxon>
        <taxon>Anthemidinae</taxon>
        <taxon>Tanacetum</taxon>
    </lineage>
</organism>
<feature type="domain" description="Reverse transcriptase Ty1/copia-type" evidence="2">
    <location>
        <begin position="210"/>
        <end position="310"/>
    </location>
</feature>
<sequence length="461" mass="52097">MFKLDLEPLAPKLVHNRESHIFYLKHTRDQADILRGVKCFTSASGSKPSGNTKNNRISQPSCSNKINKVEDQPRSIQTMKNNKNRVKNVKCDDHVMQSIPNANSIFVSINNAPVKNFMNDVKSGCLCVICGCPDCTLVSGLRMFETHDRESLSAHELLVSNPVSQQPCIPPKKDDWDPAAPKAEVLTDSPVLISISQDAPSTSIPLSQEQEHSLIISQGFRQEKGIDFEKSFAPVARIKAIRILIANSAHKNMTIYQMDIKTAFLNGELKEEVYVSQPKGFVDQDNPSHVYKLNKALYSLKQAPHAWYQAKPTEKHLQAVKRIFRYLNETINMGLWYSKDTDISLTAHARCQDTRCSTSRSAQFLGDKLIPLYCDNKSVIALCCNNVQHSRAKQIDIHYHFIKEQVKNGIVELSFVQTEYELADIFTKPLPRERFNFLIDKLGMKSMSSDTLKGLAEEINE</sequence>
<evidence type="ECO:0000259" key="2">
    <source>
        <dbReference type="Pfam" id="PF07727"/>
    </source>
</evidence>
<name>A0A6L2MRU8_TANCI</name>
<dbReference type="PANTHER" id="PTHR11439">
    <property type="entry name" value="GAG-POL-RELATED RETROTRANSPOSON"/>
    <property type="match status" value="1"/>
</dbReference>
<evidence type="ECO:0000256" key="1">
    <source>
        <dbReference type="SAM" id="MobiDB-lite"/>
    </source>
</evidence>
<proteinExistence type="predicted"/>